<feature type="region of interest" description="Disordered" evidence="1">
    <location>
        <begin position="147"/>
        <end position="167"/>
    </location>
</feature>
<proteinExistence type="predicted"/>
<comment type="caution">
    <text evidence="2">The sequence shown here is derived from an EMBL/GenBank/DDBJ whole genome shotgun (WGS) entry which is preliminary data.</text>
</comment>
<keyword evidence="3" id="KW-1185">Reference proteome</keyword>
<name>A0AAN7U724_9MYCE</name>
<feature type="region of interest" description="Disordered" evidence="1">
    <location>
        <begin position="398"/>
        <end position="534"/>
    </location>
</feature>
<feature type="compositionally biased region" description="Low complexity" evidence="1">
    <location>
        <begin position="500"/>
        <end position="515"/>
    </location>
</feature>
<accession>A0AAN7U724</accession>
<gene>
    <name evidence="2" type="ORF">RB653_005180</name>
</gene>
<feature type="compositionally biased region" description="Low complexity" evidence="1">
    <location>
        <begin position="398"/>
        <end position="464"/>
    </location>
</feature>
<dbReference type="SUPFAM" id="SSF64356">
    <property type="entry name" value="SNARE-like"/>
    <property type="match status" value="1"/>
</dbReference>
<feature type="compositionally biased region" description="Polar residues" evidence="1">
    <location>
        <begin position="147"/>
        <end position="162"/>
    </location>
</feature>
<feature type="compositionally biased region" description="Low complexity" evidence="1">
    <location>
        <begin position="190"/>
        <end position="216"/>
    </location>
</feature>
<evidence type="ECO:0000313" key="3">
    <source>
        <dbReference type="Proteomes" id="UP001344447"/>
    </source>
</evidence>
<evidence type="ECO:0000256" key="1">
    <source>
        <dbReference type="SAM" id="MobiDB-lite"/>
    </source>
</evidence>
<dbReference type="AlphaFoldDB" id="A0AAN7U724"/>
<dbReference type="Proteomes" id="UP001344447">
    <property type="component" value="Unassembled WGS sequence"/>
</dbReference>
<feature type="region of interest" description="Disordered" evidence="1">
    <location>
        <begin position="188"/>
        <end position="216"/>
    </location>
</feature>
<dbReference type="InterPro" id="IPR011012">
    <property type="entry name" value="Longin-like_dom_sf"/>
</dbReference>
<organism evidence="2 3">
    <name type="scientific">Dictyostelium firmibasis</name>
    <dbReference type="NCBI Taxonomy" id="79012"/>
    <lineage>
        <taxon>Eukaryota</taxon>
        <taxon>Amoebozoa</taxon>
        <taxon>Evosea</taxon>
        <taxon>Eumycetozoa</taxon>
        <taxon>Dictyostelia</taxon>
        <taxon>Dictyosteliales</taxon>
        <taxon>Dictyosteliaceae</taxon>
        <taxon>Dictyostelium</taxon>
    </lineage>
</organism>
<reference evidence="2 3" key="1">
    <citation type="submission" date="2023-11" db="EMBL/GenBank/DDBJ databases">
        <title>Dfirmibasis_genome.</title>
        <authorList>
            <person name="Edelbroek B."/>
            <person name="Kjellin J."/>
            <person name="Jerlstrom-Hultqvist J."/>
            <person name="Soderbom F."/>
        </authorList>
    </citation>
    <scope>NUCLEOTIDE SEQUENCE [LARGE SCALE GENOMIC DNA]</scope>
    <source>
        <strain evidence="2 3">TNS-C-14</strain>
    </source>
</reference>
<sequence>MTIVGLVIQQHDGTILFQNVREYLSLDKAHLAAKAFKNQISSYDDNFITKGSISHLTGSVVVLNMYRVYYMILNELFILAISQANDNPFEGSIYLARAKRVLWSVSKDYTVTQINKKYTEVYFALERVLFGEDGVEILSQKISEVSPHQPQYNTHHTNSPSVAPSFITGGSATPPPIAIFGRLIEPNQLNSSNNTNNNNNNSNNNNNDYNNNNINSINSNIYQTTVPLTLSNVLNSNNNNNNNSNSNNNSLNNSSNSSIISPSSSSGNLSSFNNNNEEYNNNNYLDNTYSLQFESLMRLEQSIIPEKIFTQPNTLPKIDKHIYDPPQTVKWGNPSISHIGSSASSTRVTNRIMFTLRHPNAGKEAKEKEKEKELKEQQEINNMNNTHHSGNVVIGSAAAGSASSKSSPSTSPLSSSYNPSSPETSENSFSATPISDSNSLKNSIDSNNNNNNNNNNSNNNNTNDTPETPKRKFSLSMGTFNNSKSSLSTSNSNVTVPDNGASSPLASSGSASSAAAPPPVPLTNSKTKMNFLNF</sequence>
<dbReference type="EMBL" id="JAVFKY010000001">
    <property type="protein sequence ID" value="KAK5583583.1"/>
    <property type="molecule type" value="Genomic_DNA"/>
</dbReference>
<feature type="region of interest" description="Disordered" evidence="1">
    <location>
        <begin position="232"/>
        <end position="274"/>
    </location>
</feature>
<evidence type="ECO:0000313" key="2">
    <source>
        <dbReference type="EMBL" id="KAK5583583.1"/>
    </source>
</evidence>
<protein>
    <submittedName>
        <fullName evidence="2">Uncharacterized protein</fullName>
    </submittedName>
</protein>
<feature type="compositionally biased region" description="Polar residues" evidence="1">
    <location>
        <begin position="523"/>
        <end position="534"/>
    </location>
</feature>
<feature type="compositionally biased region" description="Low complexity" evidence="1">
    <location>
        <begin position="481"/>
        <end position="493"/>
    </location>
</feature>